<dbReference type="PANTHER" id="PTHR42718">
    <property type="entry name" value="MAJOR FACILITATOR SUPERFAMILY MULTIDRUG TRANSPORTER MFSC"/>
    <property type="match status" value="1"/>
</dbReference>
<feature type="domain" description="Major facilitator superfamily (MFS) profile" evidence="8">
    <location>
        <begin position="59"/>
        <end position="511"/>
    </location>
</feature>
<keyword evidence="3 7" id="KW-0812">Transmembrane</keyword>
<feature type="transmembrane region" description="Helical" evidence="7">
    <location>
        <begin position="95"/>
        <end position="113"/>
    </location>
</feature>
<dbReference type="EMBL" id="GL377302">
    <property type="protein sequence ID" value="EFJ02267.1"/>
    <property type="molecule type" value="Genomic_DNA"/>
</dbReference>
<evidence type="ECO:0000256" key="6">
    <source>
        <dbReference type="SAM" id="MobiDB-lite"/>
    </source>
</evidence>
<dbReference type="OMA" id="AACQLMV"/>
<dbReference type="PROSITE" id="PS00216">
    <property type="entry name" value="SUGAR_TRANSPORT_1"/>
    <property type="match status" value="1"/>
</dbReference>
<dbReference type="InterPro" id="IPR005829">
    <property type="entry name" value="Sugar_transporter_CS"/>
</dbReference>
<reference evidence="9 10" key="1">
    <citation type="journal article" date="2010" name="Nat. Biotechnol.">
        <title>Genome sequence of the model mushroom Schizophyllum commune.</title>
        <authorList>
            <person name="Ohm R.A."/>
            <person name="de Jong J.F."/>
            <person name="Lugones L.G."/>
            <person name="Aerts A."/>
            <person name="Kothe E."/>
            <person name="Stajich J.E."/>
            <person name="de Vries R.P."/>
            <person name="Record E."/>
            <person name="Levasseur A."/>
            <person name="Baker S.E."/>
            <person name="Bartholomew K.A."/>
            <person name="Coutinho P.M."/>
            <person name="Erdmann S."/>
            <person name="Fowler T.J."/>
            <person name="Gathman A.C."/>
            <person name="Lombard V."/>
            <person name="Henrissat B."/>
            <person name="Knabe N."/>
            <person name="Kuees U."/>
            <person name="Lilly W.W."/>
            <person name="Lindquist E."/>
            <person name="Lucas S."/>
            <person name="Magnuson J.K."/>
            <person name="Piumi F."/>
            <person name="Raudaskoski M."/>
            <person name="Salamov A."/>
            <person name="Schmutz J."/>
            <person name="Schwarze F.W.M.R."/>
            <person name="vanKuyk P.A."/>
            <person name="Horton J.S."/>
            <person name="Grigoriev I.V."/>
            <person name="Woesten H.A.B."/>
        </authorList>
    </citation>
    <scope>NUCLEOTIDE SEQUENCE [LARGE SCALE GENOMIC DNA]</scope>
    <source>
        <strain evidence="10">H4-8 / FGSC 9210</strain>
    </source>
</reference>
<comment type="subcellular location">
    <subcellularLocation>
        <location evidence="1">Membrane</location>
        <topology evidence="1">Multi-pass membrane protein</topology>
    </subcellularLocation>
</comment>
<evidence type="ECO:0000256" key="4">
    <source>
        <dbReference type="ARBA" id="ARBA00022989"/>
    </source>
</evidence>
<evidence type="ECO:0000256" key="1">
    <source>
        <dbReference type="ARBA" id="ARBA00004141"/>
    </source>
</evidence>
<feature type="transmembrane region" description="Helical" evidence="7">
    <location>
        <begin position="439"/>
        <end position="462"/>
    </location>
</feature>
<feature type="transmembrane region" description="Helical" evidence="7">
    <location>
        <begin position="184"/>
        <end position="205"/>
    </location>
</feature>
<dbReference type="Pfam" id="PF07690">
    <property type="entry name" value="MFS_1"/>
    <property type="match status" value="1"/>
</dbReference>
<accession>D8PNR6</accession>
<feature type="transmembrane region" description="Helical" evidence="7">
    <location>
        <begin position="255"/>
        <end position="277"/>
    </location>
</feature>
<feature type="region of interest" description="Disordered" evidence="6">
    <location>
        <begin position="519"/>
        <end position="540"/>
    </location>
</feature>
<dbReference type="HOGENOM" id="CLU_000960_27_0_1"/>
<keyword evidence="10" id="KW-1185">Reference proteome</keyword>
<name>D8PNR6_SCHCM</name>
<dbReference type="GO" id="GO:0022857">
    <property type="term" value="F:transmembrane transporter activity"/>
    <property type="evidence" value="ECO:0007669"/>
    <property type="project" value="InterPro"/>
</dbReference>
<feature type="region of interest" description="Disordered" evidence="6">
    <location>
        <begin position="1"/>
        <end position="48"/>
    </location>
</feature>
<feature type="transmembrane region" description="Helical" evidence="7">
    <location>
        <begin position="374"/>
        <end position="395"/>
    </location>
</feature>
<keyword evidence="5 7" id="KW-0472">Membrane</keyword>
<evidence type="ECO:0000256" key="7">
    <source>
        <dbReference type="SAM" id="Phobius"/>
    </source>
</evidence>
<dbReference type="VEuPathDB" id="FungiDB:SCHCODRAFT_01115881"/>
<dbReference type="Gene3D" id="1.20.1250.20">
    <property type="entry name" value="MFS general substrate transporter like domains"/>
    <property type="match status" value="1"/>
</dbReference>
<feature type="transmembrane region" description="Helical" evidence="7">
    <location>
        <begin position="150"/>
        <end position="172"/>
    </location>
</feature>
<dbReference type="Proteomes" id="UP000007431">
    <property type="component" value="Unassembled WGS sequence"/>
</dbReference>
<keyword evidence="2" id="KW-0813">Transport</keyword>
<evidence type="ECO:0000313" key="10">
    <source>
        <dbReference type="Proteomes" id="UP000007431"/>
    </source>
</evidence>
<dbReference type="AlphaFoldDB" id="D8PNR6"/>
<dbReference type="STRING" id="578458.D8PNR6"/>
<dbReference type="InterPro" id="IPR036259">
    <property type="entry name" value="MFS_trans_sf"/>
</dbReference>
<protein>
    <recommendedName>
        <fullName evidence="8">Major facilitator superfamily (MFS) profile domain-containing protein</fullName>
    </recommendedName>
</protein>
<evidence type="ECO:0000256" key="2">
    <source>
        <dbReference type="ARBA" id="ARBA00022448"/>
    </source>
</evidence>
<evidence type="ECO:0000259" key="8">
    <source>
        <dbReference type="PROSITE" id="PS50850"/>
    </source>
</evidence>
<dbReference type="InParanoid" id="D8PNR6"/>
<sequence>MATPTSASASPPPFSAQQTDPSHAEKDGVLDQEMPVPAPTSSHAEEAEPRIGKVKGICLTAVCATAMLMNVATNNGVTIALPSIGKELDFDESKLQWLVSAYSLSSGCLLLVLGRLADLYGRKKLFTMGSFWLFALSLGCSFVDDPLTLMILRGIQGIGGAAIVPSAIGILARAFPPGSRSRSIAFATFGAGAPIGGVLSLLIGGGVLVMPPDPPSTEKDRRVDWLGALLSTAGLVLIVFVLSDGEEAPNKWATPYIIVLLILGVLLLVIFSFWQLYLERVQDDPNATYSVWTPPPVMRMTLLSRGHWRYGAQMLIVFTTWSSFIGYTFWQMLFYQDYLGLSPLAAAIRLIPMPITGVICNMLVALLVGRVPVVVLMGTGTMATTLASLLFATISNAERPYWAYGFVPAIIAVFGTDFVFSAGTIFVQKLSHPHEQSVTGALFSTMTQLGSAFGLAITTVVYNRIQNNLGEDTYHLKSFHSAHFTAFALGIVACCVTIISLRGVGIVGHVKKNKLADGDPERTAANSTVSGAKEETLEKV</sequence>
<gene>
    <name evidence="9" type="ORF">SCHCODRAFT_255404</name>
</gene>
<keyword evidence="4 7" id="KW-1133">Transmembrane helix</keyword>
<evidence type="ECO:0000256" key="5">
    <source>
        <dbReference type="ARBA" id="ARBA00023136"/>
    </source>
</evidence>
<dbReference type="SUPFAM" id="SSF103473">
    <property type="entry name" value="MFS general substrate transporter"/>
    <property type="match status" value="1"/>
</dbReference>
<dbReference type="GO" id="GO:0016020">
    <property type="term" value="C:membrane"/>
    <property type="evidence" value="ECO:0007669"/>
    <property type="project" value="UniProtKB-SubCell"/>
</dbReference>
<dbReference type="InterPro" id="IPR020846">
    <property type="entry name" value="MFS_dom"/>
</dbReference>
<evidence type="ECO:0000313" key="9">
    <source>
        <dbReference type="EMBL" id="EFJ02267.1"/>
    </source>
</evidence>
<dbReference type="PANTHER" id="PTHR42718:SF9">
    <property type="entry name" value="MAJOR FACILITATOR SUPERFAMILY MULTIDRUG TRANSPORTER MFSC"/>
    <property type="match status" value="1"/>
</dbReference>
<dbReference type="PROSITE" id="PS50850">
    <property type="entry name" value="MFS"/>
    <property type="match status" value="1"/>
</dbReference>
<feature type="transmembrane region" description="Helical" evidence="7">
    <location>
        <begin position="482"/>
        <end position="504"/>
    </location>
</feature>
<evidence type="ECO:0000256" key="3">
    <source>
        <dbReference type="ARBA" id="ARBA00022692"/>
    </source>
</evidence>
<dbReference type="eggNOG" id="KOG0254">
    <property type="taxonomic scope" value="Eukaryota"/>
</dbReference>
<proteinExistence type="predicted"/>
<feature type="transmembrane region" description="Helical" evidence="7">
    <location>
        <begin position="315"/>
        <end position="334"/>
    </location>
</feature>
<dbReference type="InterPro" id="IPR011701">
    <property type="entry name" value="MFS"/>
</dbReference>
<feature type="transmembrane region" description="Helical" evidence="7">
    <location>
        <begin position="401"/>
        <end position="427"/>
    </location>
</feature>
<feature type="transmembrane region" description="Helical" evidence="7">
    <location>
        <begin position="346"/>
        <end position="367"/>
    </location>
</feature>
<feature type="transmembrane region" description="Helical" evidence="7">
    <location>
        <begin position="225"/>
        <end position="243"/>
    </location>
</feature>
<organism evidence="10">
    <name type="scientific">Schizophyllum commune (strain H4-8 / FGSC 9210)</name>
    <name type="common">Split gill fungus</name>
    <dbReference type="NCBI Taxonomy" id="578458"/>
    <lineage>
        <taxon>Eukaryota</taxon>
        <taxon>Fungi</taxon>
        <taxon>Dikarya</taxon>
        <taxon>Basidiomycota</taxon>
        <taxon>Agaricomycotina</taxon>
        <taxon>Agaricomycetes</taxon>
        <taxon>Agaricomycetidae</taxon>
        <taxon>Agaricales</taxon>
        <taxon>Schizophyllaceae</taxon>
        <taxon>Schizophyllum</taxon>
    </lineage>
</organism>